<sequence>MLGADIEHIGFAVLAAVKLTCLHKIKKIGLCGRNQYTRSTKPYVALLAAQGSRRVIVVVVMVVMVVVMVVVEATAAGRIPLG</sequence>
<reference evidence="1" key="1">
    <citation type="submission" date="2018-02" db="EMBL/GenBank/DDBJ databases">
        <title>The genomes of Aspergillus section Nigri reveals drivers in fungal speciation.</title>
        <authorList>
            <consortium name="DOE Joint Genome Institute"/>
            <person name="Vesth T.C."/>
            <person name="Nybo J."/>
            <person name="Theobald S."/>
            <person name="Brandl J."/>
            <person name="Frisvad J.C."/>
            <person name="Nielsen K.F."/>
            <person name="Lyhne E.K."/>
            <person name="Kogle M.E."/>
            <person name="Kuo A."/>
            <person name="Riley R."/>
            <person name="Clum A."/>
            <person name="Nolan M."/>
            <person name="Lipzen A."/>
            <person name="Salamov A."/>
            <person name="Henrissat B."/>
            <person name="Wiebenga A."/>
            <person name="De vries R.P."/>
            <person name="Grigoriev I.V."/>
            <person name="Mortensen U.H."/>
            <person name="Andersen M.R."/>
            <person name="Baker S.E."/>
        </authorList>
    </citation>
    <scope>NUCLEOTIDE SEQUENCE</scope>
    <source>
        <strain evidence="1">CBS 621.78</strain>
    </source>
</reference>
<proteinExistence type="predicted"/>
<dbReference type="Proteomes" id="UP000249057">
    <property type="component" value="Unassembled WGS sequence"/>
</dbReference>
<dbReference type="EMBL" id="KZ825323">
    <property type="protein sequence ID" value="RAH48558.1"/>
    <property type="molecule type" value="Genomic_DNA"/>
</dbReference>
<accession>A0ACD1GHC4</accession>
<name>A0ACD1GHC4_9EURO</name>
<evidence type="ECO:0000313" key="2">
    <source>
        <dbReference type="Proteomes" id="UP000249057"/>
    </source>
</evidence>
<evidence type="ECO:0000313" key="1">
    <source>
        <dbReference type="EMBL" id="RAH48558.1"/>
    </source>
</evidence>
<protein>
    <submittedName>
        <fullName evidence="1">Uncharacterized protein</fullName>
    </submittedName>
</protein>
<keyword evidence="2" id="KW-1185">Reference proteome</keyword>
<gene>
    <name evidence="1" type="ORF">BO95DRAFT_52672</name>
</gene>
<organism evidence="1 2">
    <name type="scientific">Aspergillus brunneoviolaceus CBS 621.78</name>
    <dbReference type="NCBI Taxonomy" id="1450534"/>
    <lineage>
        <taxon>Eukaryota</taxon>
        <taxon>Fungi</taxon>
        <taxon>Dikarya</taxon>
        <taxon>Ascomycota</taxon>
        <taxon>Pezizomycotina</taxon>
        <taxon>Eurotiomycetes</taxon>
        <taxon>Eurotiomycetidae</taxon>
        <taxon>Eurotiales</taxon>
        <taxon>Aspergillaceae</taxon>
        <taxon>Aspergillus</taxon>
        <taxon>Aspergillus subgen. Circumdati</taxon>
    </lineage>
</organism>